<dbReference type="NCBIfam" id="TIGR00012">
    <property type="entry name" value="L29"/>
    <property type="match status" value="1"/>
</dbReference>
<dbReference type="GO" id="GO:0022625">
    <property type="term" value="C:cytosolic large ribosomal subunit"/>
    <property type="evidence" value="ECO:0007669"/>
    <property type="project" value="TreeGrafter"/>
</dbReference>
<keyword evidence="3 5" id="KW-0687">Ribonucleoprotein</keyword>
<evidence type="ECO:0000256" key="4">
    <source>
        <dbReference type="ARBA" id="ARBA00035204"/>
    </source>
</evidence>
<evidence type="ECO:0000256" key="3">
    <source>
        <dbReference type="ARBA" id="ARBA00023274"/>
    </source>
</evidence>
<dbReference type="SUPFAM" id="SSF46561">
    <property type="entry name" value="Ribosomal protein L29 (L29p)"/>
    <property type="match status" value="1"/>
</dbReference>
<dbReference type="InterPro" id="IPR036049">
    <property type="entry name" value="Ribosomal_uL29_sf"/>
</dbReference>
<reference evidence="6 7" key="1">
    <citation type="submission" date="2019-02" db="EMBL/GenBank/DDBJ databases">
        <authorList>
            <person name="Manzano-Marin A."/>
            <person name="Manzano-Marin A."/>
        </authorList>
    </citation>
    <scope>NUCLEOTIDE SEQUENCE [LARGE SCALE GENOMIC DNA]</scope>
    <source>
        <strain evidence="6 7">BuCicuneomaculata</strain>
    </source>
</reference>
<dbReference type="AlphaFoldDB" id="A0A451CY60"/>
<comment type="similarity">
    <text evidence="1 5">Belongs to the universal ribosomal protein uL29 family.</text>
</comment>
<dbReference type="Proteomes" id="UP000294404">
    <property type="component" value="Chromosome"/>
</dbReference>
<dbReference type="GO" id="GO:0006412">
    <property type="term" value="P:translation"/>
    <property type="evidence" value="ECO:0007669"/>
    <property type="project" value="UniProtKB-UniRule"/>
</dbReference>
<dbReference type="RefSeq" id="WP_154027653.1">
    <property type="nucleotide sequence ID" value="NZ_LR217695.1"/>
</dbReference>
<dbReference type="InterPro" id="IPR001854">
    <property type="entry name" value="Ribosomal_uL29"/>
</dbReference>
<evidence type="ECO:0000313" key="6">
    <source>
        <dbReference type="EMBL" id="VFP78315.1"/>
    </source>
</evidence>
<dbReference type="HAMAP" id="MF_00374">
    <property type="entry name" value="Ribosomal_uL29"/>
    <property type="match status" value="1"/>
</dbReference>
<sequence length="65" mass="7821">MHKITQYNSDKQDLKKKLLELLQEQFNIRLQLSSGKLKKTHLIKKVRRKIARIKTILTNRTNHQL</sequence>
<proteinExistence type="inferred from homology"/>
<dbReference type="GO" id="GO:0003735">
    <property type="term" value="F:structural constituent of ribosome"/>
    <property type="evidence" value="ECO:0007669"/>
    <property type="project" value="InterPro"/>
</dbReference>
<dbReference type="Gene3D" id="6.10.140.1970">
    <property type="match status" value="1"/>
</dbReference>
<keyword evidence="2 5" id="KW-0689">Ribosomal protein</keyword>
<dbReference type="Pfam" id="PF00831">
    <property type="entry name" value="Ribosomal_L29"/>
    <property type="match status" value="1"/>
</dbReference>
<dbReference type="InterPro" id="IPR050063">
    <property type="entry name" value="Ribosomal_protein_uL29"/>
</dbReference>
<name>A0A451CY60_9GAMM</name>
<evidence type="ECO:0000256" key="1">
    <source>
        <dbReference type="ARBA" id="ARBA00009254"/>
    </source>
</evidence>
<accession>A0A451CY60</accession>
<protein>
    <recommendedName>
        <fullName evidence="4 5">Large ribosomal subunit protein uL29</fullName>
    </recommendedName>
</protein>
<gene>
    <name evidence="5 6" type="primary">rpmC</name>
    <name evidence="6" type="ORF">BUCICUMA2628_341</name>
</gene>
<evidence type="ECO:0000256" key="2">
    <source>
        <dbReference type="ARBA" id="ARBA00022980"/>
    </source>
</evidence>
<evidence type="ECO:0000313" key="7">
    <source>
        <dbReference type="Proteomes" id="UP000294404"/>
    </source>
</evidence>
<evidence type="ECO:0000256" key="5">
    <source>
        <dbReference type="HAMAP-Rule" id="MF_00374"/>
    </source>
</evidence>
<dbReference type="PANTHER" id="PTHR10916">
    <property type="entry name" value="60S RIBOSOMAL PROTEIN L35/50S RIBOSOMAL PROTEIN L29"/>
    <property type="match status" value="1"/>
</dbReference>
<dbReference type="EMBL" id="LR217695">
    <property type="protein sequence ID" value="VFP78315.1"/>
    <property type="molecule type" value="Genomic_DNA"/>
</dbReference>
<dbReference type="PANTHER" id="PTHR10916:SF0">
    <property type="entry name" value="LARGE RIBOSOMAL SUBUNIT PROTEIN UL29C"/>
    <property type="match status" value="1"/>
</dbReference>
<organism evidence="6 7">
    <name type="scientific">Buchnera aphidicola</name>
    <name type="common">Cinara cuneomaculata</name>
    <dbReference type="NCBI Taxonomy" id="1660040"/>
    <lineage>
        <taxon>Bacteria</taxon>
        <taxon>Pseudomonadati</taxon>
        <taxon>Pseudomonadota</taxon>
        <taxon>Gammaproteobacteria</taxon>
        <taxon>Enterobacterales</taxon>
        <taxon>Erwiniaceae</taxon>
        <taxon>Buchnera</taxon>
    </lineage>
</organism>